<dbReference type="OrthoDB" id="48459at2759"/>
<dbReference type="AlphaFoldDB" id="A0A9K3PSA8"/>
<sequence>MLVQLSPWETSRTSLRIRRTSSEHDTNNNRRRNVKGLTVENVGRNSGALMMAPVPAVAASFVNTVNKRGLPKMAAHSTEFNGCLSLLAITTDHQISVVGRKILDRRDNNNNVVGDQAAITSTVSSSSSSYREFSSLRYSSRPGDASSFLPKSNARDSNDLPNIAAILDTKNELVYAVQYDNRRLCCWDLWEGSGPDDKNALKADLVSPALSMSLLHFNKGMIYGTCQNGDVFVAKVLVPATTDGVAATKRQLEVNYLPSQRPDGAIHIGTCAEIRVSNKTRQSGRKRKMSDSEGNTSVTFHQAFYNSSTIQLVRHDTFVALATAEVGLKTDELLQKIATVVDVGSGQTRDKRLLANADLLISASSTVPSVVLAYTIVDGNRSTTNEPDCGPEQHPDGAKFCASLCLAEATFASHPIRIDSDTKPFGLLSENLIACASVSSVSLFDLKSGALILKKARNRPIAGMDLPLLFKCDLKTATIAALHAHDKQENLLSVTATSVGDAGMQHRLTSLTSSAILTGSLLAPTPMSKVRKFDATERKRQAPGETMEDTVEKALAALWACREKHFKGNTSPKSFQEVFEECVSNLTKTNRTVRTTKCGESHLLREENPQHNPQDPSNSFCEDSGAVNVLSKMNGGTVVSRVNGKSNKNKSRYQGVPDSLPQIFIDETARFMLDFILAPKQDCAALGLEARLILKGLLRTGRVSARLHFEGSFPLQETTNKHPLYIILRKIHRPVEGNPLTAMQLIVELLQNCGDLSERQLVIMMDYMLRIPQADDIAQTFAESTVIEMTQKLRRDSRSYMSIRGKKINGNQHTNISEEAWLAIGRRLVLAGAELVFHMILCYSECNGIMLRIALAEILHSSAEAIVMAQLLSRMLKSSPSNTPLMHRKNPNFVRTTCQWITSLCESFEDDLKETKTPFGTDYLTHLLNGVQAATRNSQAIISFKDGIGIAESAKKELLHRSDANGNETSLWQPEEELPGYSIDRFVF</sequence>
<name>A0A9K3PSA8_9STRA</name>
<accession>A0A9K3PSA8</accession>
<keyword evidence="2" id="KW-1185">Reference proteome</keyword>
<gene>
    <name evidence="1" type="ORF">IV203_000245</name>
</gene>
<organism evidence="1 2">
    <name type="scientific">Nitzschia inconspicua</name>
    <dbReference type="NCBI Taxonomy" id="303405"/>
    <lineage>
        <taxon>Eukaryota</taxon>
        <taxon>Sar</taxon>
        <taxon>Stramenopiles</taxon>
        <taxon>Ochrophyta</taxon>
        <taxon>Bacillariophyta</taxon>
        <taxon>Bacillariophyceae</taxon>
        <taxon>Bacillariophycidae</taxon>
        <taxon>Bacillariales</taxon>
        <taxon>Bacillariaceae</taxon>
        <taxon>Nitzschia</taxon>
    </lineage>
</organism>
<evidence type="ECO:0000313" key="1">
    <source>
        <dbReference type="EMBL" id="KAG7355559.1"/>
    </source>
</evidence>
<dbReference type="EMBL" id="JAGRRH010000015">
    <property type="protein sequence ID" value="KAG7355559.1"/>
    <property type="molecule type" value="Genomic_DNA"/>
</dbReference>
<reference evidence="1" key="2">
    <citation type="submission" date="2021-04" db="EMBL/GenBank/DDBJ databases">
        <authorList>
            <person name="Podell S."/>
        </authorList>
    </citation>
    <scope>NUCLEOTIDE SEQUENCE</scope>
    <source>
        <strain evidence="1">Hildebrandi</strain>
    </source>
</reference>
<evidence type="ECO:0000313" key="2">
    <source>
        <dbReference type="Proteomes" id="UP000693970"/>
    </source>
</evidence>
<comment type="caution">
    <text evidence="1">The sequence shown here is derived from an EMBL/GenBank/DDBJ whole genome shotgun (WGS) entry which is preliminary data.</text>
</comment>
<reference evidence="1" key="1">
    <citation type="journal article" date="2021" name="Sci. Rep.">
        <title>Diploid genomic architecture of Nitzschia inconspicua, an elite biomass production diatom.</title>
        <authorList>
            <person name="Oliver A."/>
            <person name="Podell S."/>
            <person name="Pinowska A."/>
            <person name="Traller J.C."/>
            <person name="Smith S.R."/>
            <person name="McClure R."/>
            <person name="Beliaev A."/>
            <person name="Bohutskyi P."/>
            <person name="Hill E.A."/>
            <person name="Rabines A."/>
            <person name="Zheng H."/>
            <person name="Allen L.Z."/>
            <person name="Kuo A."/>
            <person name="Grigoriev I.V."/>
            <person name="Allen A.E."/>
            <person name="Hazlebeck D."/>
            <person name="Allen E.E."/>
        </authorList>
    </citation>
    <scope>NUCLEOTIDE SEQUENCE</scope>
    <source>
        <strain evidence="1">Hildebrandi</strain>
    </source>
</reference>
<proteinExistence type="predicted"/>
<dbReference type="Proteomes" id="UP000693970">
    <property type="component" value="Unassembled WGS sequence"/>
</dbReference>
<protein>
    <submittedName>
        <fullName evidence="1">Uncharacterized protein</fullName>
    </submittedName>
</protein>